<comment type="subcellular location">
    <subcellularLocation>
        <location evidence="1">Cell membrane</location>
        <topology evidence="1">Multi-pass membrane protein</topology>
    </subcellularLocation>
</comment>
<sequence>MKKYITGFLIVLLFSALYFYLWQSGDLALFVQLKTLQVKLQQIGYWGPLLIIVLMAGAIVMSPIPSAPIAIASGLVYGHSWGTLYVLIGAELGALIAFTVSRLLGYSYVQKKFGNTIVKYKFLHSENHLMVAVFVSRLIPFISFDIVSYAAGLTKISYFQFALATFAGILPASFLLAHFGGEMVNNDIQQMFITIFLLGFITLIPIVIGFIKKRQQVKRN</sequence>
<dbReference type="InterPro" id="IPR032816">
    <property type="entry name" value="VTT_dom"/>
</dbReference>
<dbReference type="EMBL" id="UOFT01000029">
    <property type="protein sequence ID" value="VAW93007.1"/>
    <property type="molecule type" value="Genomic_DNA"/>
</dbReference>
<keyword evidence="4 6" id="KW-1133">Transmembrane helix</keyword>
<evidence type="ECO:0000256" key="6">
    <source>
        <dbReference type="SAM" id="Phobius"/>
    </source>
</evidence>
<organism evidence="8">
    <name type="scientific">hydrothermal vent metagenome</name>
    <dbReference type="NCBI Taxonomy" id="652676"/>
    <lineage>
        <taxon>unclassified sequences</taxon>
        <taxon>metagenomes</taxon>
        <taxon>ecological metagenomes</taxon>
    </lineage>
</organism>
<dbReference type="InterPro" id="IPR015414">
    <property type="entry name" value="TMEM64"/>
</dbReference>
<evidence type="ECO:0000256" key="2">
    <source>
        <dbReference type="ARBA" id="ARBA00022475"/>
    </source>
</evidence>
<evidence type="ECO:0000259" key="7">
    <source>
        <dbReference type="Pfam" id="PF09335"/>
    </source>
</evidence>
<dbReference type="AlphaFoldDB" id="A0A3B1A085"/>
<accession>A0A3B1A085</accession>
<feature type="transmembrane region" description="Helical" evidence="6">
    <location>
        <begin position="43"/>
        <end position="64"/>
    </location>
</feature>
<keyword evidence="2" id="KW-1003">Cell membrane</keyword>
<keyword evidence="3 6" id="KW-0812">Transmembrane</keyword>
<gene>
    <name evidence="8" type="ORF">MNBD_GAMMA23-822</name>
</gene>
<reference evidence="8" key="1">
    <citation type="submission" date="2018-06" db="EMBL/GenBank/DDBJ databases">
        <authorList>
            <person name="Zhirakovskaya E."/>
        </authorList>
    </citation>
    <scope>NUCLEOTIDE SEQUENCE</scope>
</reference>
<feature type="transmembrane region" description="Helical" evidence="6">
    <location>
        <begin position="84"/>
        <end position="109"/>
    </location>
</feature>
<name>A0A3B1A085_9ZZZZ</name>
<dbReference type="PANTHER" id="PTHR12677:SF59">
    <property type="entry name" value="GOLGI APPARATUS MEMBRANE PROTEIN TVP38-RELATED"/>
    <property type="match status" value="1"/>
</dbReference>
<dbReference type="PANTHER" id="PTHR12677">
    <property type="entry name" value="GOLGI APPARATUS MEMBRANE PROTEIN TVP38-RELATED"/>
    <property type="match status" value="1"/>
</dbReference>
<feature type="transmembrane region" description="Helical" evidence="6">
    <location>
        <begin position="5"/>
        <end position="23"/>
    </location>
</feature>
<evidence type="ECO:0000256" key="5">
    <source>
        <dbReference type="ARBA" id="ARBA00023136"/>
    </source>
</evidence>
<feature type="transmembrane region" description="Helical" evidence="6">
    <location>
        <begin position="191"/>
        <end position="211"/>
    </location>
</feature>
<evidence type="ECO:0000256" key="4">
    <source>
        <dbReference type="ARBA" id="ARBA00022989"/>
    </source>
</evidence>
<feature type="domain" description="VTT" evidence="7">
    <location>
        <begin position="64"/>
        <end position="180"/>
    </location>
</feature>
<evidence type="ECO:0000313" key="8">
    <source>
        <dbReference type="EMBL" id="VAW93007.1"/>
    </source>
</evidence>
<dbReference type="GO" id="GO:0005886">
    <property type="term" value="C:plasma membrane"/>
    <property type="evidence" value="ECO:0007669"/>
    <property type="project" value="UniProtKB-SubCell"/>
</dbReference>
<feature type="transmembrane region" description="Helical" evidence="6">
    <location>
        <begin position="129"/>
        <end position="151"/>
    </location>
</feature>
<feature type="transmembrane region" description="Helical" evidence="6">
    <location>
        <begin position="158"/>
        <end position="179"/>
    </location>
</feature>
<keyword evidence="5 6" id="KW-0472">Membrane</keyword>
<dbReference type="Pfam" id="PF09335">
    <property type="entry name" value="VTT_dom"/>
    <property type="match status" value="1"/>
</dbReference>
<protein>
    <recommendedName>
        <fullName evidence="7">VTT domain-containing protein</fullName>
    </recommendedName>
</protein>
<evidence type="ECO:0000256" key="1">
    <source>
        <dbReference type="ARBA" id="ARBA00004651"/>
    </source>
</evidence>
<proteinExistence type="predicted"/>
<evidence type="ECO:0000256" key="3">
    <source>
        <dbReference type="ARBA" id="ARBA00022692"/>
    </source>
</evidence>